<dbReference type="EMBL" id="FOPM01000017">
    <property type="protein sequence ID" value="SFG92102.1"/>
    <property type="molecule type" value="Genomic_DNA"/>
</dbReference>
<reference evidence="4" key="1">
    <citation type="submission" date="2016-10" db="EMBL/GenBank/DDBJ databases">
        <authorList>
            <person name="Varghese N."/>
            <person name="Submissions S."/>
        </authorList>
    </citation>
    <scope>NUCLEOTIDE SEQUENCE [LARGE SCALE GENOMIC DNA]</scope>
    <source>
        <strain evidence="4">Gh-105</strain>
    </source>
</reference>
<dbReference type="Pfam" id="PF04480">
    <property type="entry name" value="DUF559"/>
    <property type="match status" value="1"/>
</dbReference>
<dbReference type="InterPro" id="IPR047216">
    <property type="entry name" value="Endonuclease_DUF559_bact"/>
</dbReference>
<feature type="region of interest" description="Disordered" evidence="1">
    <location>
        <begin position="113"/>
        <end position="186"/>
    </location>
</feature>
<dbReference type="PANTHER" id="PTHR38590">
    <property type="entry name" value="BLL0828 PROTEIN"/>
    <property type="match status" value="1"/>
</dbReference>
<protein>
    <submittedName>
        <fullName evidence="3">Very-short-patch-repair endonuclease</fullName>
    </submittedName>
</protein>
<dbReference type="OrthoDB" id="9798754at2"/>
<accession>A0A1I2VSF6</accession>
<dbReference type="CDD" id="cd01038">
    <property type="entry name" value="Endonuclease_DUF559"/>
    <property type="match status" value="1"/>
</dbReference>
<dbReference type="InterPro" id="IPR007569">
    <property type="entry name" value="DUF559"/>
</dbReference>
<dbReference type="Gene3D" id="3.40.960.10">
    <property type="entry name" value="VSR Endonuclease"/>
    <property type="match status" value="1"/>
</dbReference>
<gene>
    <name evidence="3" type="ORF">SAMN05192565_11728</name>
</gene>
<dbReference type="SUPFAM" id="SSF52980">
    <property type="entry name" value="Restriction endonuclease-like"/>
    <property type="match status" value="1"/>
</dbReference>
<keyword evidence="4" id="KW-1185">Reference proteome</keyword>
<keyword evidence="3" id="KW-0378">Hydrolase</keyword>
<evidence type="ECO:0000313" key="3">
    <source>
        <dbReference type="EMBL" id="SFG92102.1"/>
    </source>
</evidence>
<dbReference type="GO" id="GO:0004519">
    <property type="term" value="F:endonuclease activity"/>
    <property type="evidence" value="ECO:0007669"/>
    <property type="project" value="UniProtKB-KW"/>
</dbReference>
<dbReference type="InterPro" id="IPR011335">
    <property type="entry name" value="Restrct_endonuc-II-like"/>
</dbReference>
<dbReference type="RefSeq" id="WP_091973116.1">
    <property type="nucleotide sequence ID" value="NZ_FOPM01000017.1"/>
</dbReference>
<evidence type="ECO:0000256" key="1">
    <source>
        <dbReference type="SAM" id="MobiDB-lite"/>
    </source>
</evidence>
<sequence length="186" mass="20714">MRGPTPSRTRFRRALRHAETDAERRLWSRLRDRRLAGFKFVRQEQIGPYVADFVGREARLVIEADGRHHADSEYDRSRDAVLRARNDRVLRFWNSDIMIRTDSVVATILAALSPSPRPRGEDTDPLAGVGVSPKGEGEGALPEELQPKSPPHPRVDPIGIDAPPRFADDRVGKALSPQAGRGGEPT</sequence>
<feature type="domain" description="DUF559" evidence="2">
    <location>
        <begin position="9"/>
        <end position="112"/>
    </location>
</feature>
<dbReference type="Proteomes" id="UP000199229">
    <property type="component" value="Unassembled WGS sequence"/>
</dbReference>
<name>A0A1I2VSF6_9HYPH</name>
<organism evidence="3 4">
    <name type="scientific">Methylobacterium gossipiicola</name>
    <dbReference type="NCBI Taxonomy" id="582675"/>
    <lineage>
        <taxon>Bacteria</taxon>
        <taxon>Pseudomonadati</taxon>
        <taxon>Pseudomonadota</taxon>
        <taxon>Alphaproteobacteria</taxon>
        <taxon>Hyphomicrobiales</taxon>
        <taxon>Methylobacteriaceae</taxon>
        <taxon>Methylobacterium</taxon>
    </lineage>
</organism>
<keyword evidence="3" id="KW-0540">Nuclease</keyword>
<dbReference type="PANTHER" id="PTHR38590:SF1">
    <property type="entry name" value="BLL0828 PROTEIN"/>
    <property type="match status" value="1"/>
</dbReference>
<proteinExistence type="predicted"/>
<dbReference type="STRING" id="582675.SAMN05192565_11728"/>
<evidence type="ECO:0000259" key="2">
    <source>
        <dbReference type="Pfam" id="PF04480"/>
    </source>
</evidence>
<keyword evidence="3" id="KW-0255">Endonuclease</keyword>
<evidence type="ECO:0000313" key="4">
    <source>
        <dbReference type="Proteomes" id="UP000199229"/>
    </source>
</evidence>
<dbReference type="AlphaFoldDB" id="A0A1I2VSF6"/>